<dbReference type="RefSeq" id="XP_050924852.1">
    <property type="nucleotide sequence ID" value="XM_051068895.1"/>
</dbReference>
<dbReference type="GeneID" id="108874504"/>
<dbReference type="Proteomes" id="UP000694890">
    <property type="component" value="Unplaced"/>
</dbReference>
<dbReference type="AlphaFoldDB" id="A0AAJ8DMT1"/>
<sequence>MSQPGDNYGKNIQKHRDSNLQYLSCEQQEHQQRHGLTDEERFKKNLEVTRSAVRQKDEEWKSIKDSLAEMEAFYKVKLRGEGLAEMETFYKEKLEEERSARKEIEEDFLSFKNRVAPDLALSRRAGNTENMNSPVSESKLKKMYDKLKLHQWPKIKDHLKSEGAKLEKARAYIQNQFKEAADKMERKKQQINEVFRLTESSSGPTPQKVEELRQSVIQSLQLAVYHSRTDDKTPVPQHGDHYLQKIMEKFELECYWLGCLMALNNPPLQPDWENHIPGMDEWDIFPKEIRAVSAF</sequence>
<evidence type="ECO:0000313" key="2">
    <source>
        <dbReference type="RefSeq" id="XP_050924852.1"/>
    </source>
</evidence>
<evidence type="ECO:0000313" key="1">
    <source>
        <dbReference type="Proteomes" id="UP000694890"/>
    </source>
</evidence>
<protein>
    <submittedName>
        <fullName evidence="2">Uncharacterized protein LOC108874504 isoform X1</fullName>
    </submittedName>
</protein>
<gene>
    <name evidence="2" type="primary">LOC108874504</name>
</gene>
<reference evidence="2" key="1">
    <citation type="submission" date="2025-08" db="UniProtKB">
        <authorList>
            <consortium name="RefSeq"/>
        </authorList>
    </citation>
    <scope>IDENTIFICATION</scope>
    <source>
        <tissue evidence="2">Brain</tissue>
    </source>
</reference>
<proteinExistence type="predicted"/>
<name>A0AAJ8DMT1_LATCA</name>
<organism evidence="1 2">
    <name type="scientific">Lates calcarifer</name>
    <name type="common">Barramundi</name>
    <name type="synonym">Holocentrus calcarifer</name>
    <dbReference type="NCBI Taxonomy" id="8187"/>
    <lineage>
        <taxon>Eukaryota</taxon>
        <taxon>Metazoa</taxon>
        <taxon>Chordata</taxon>
        <taxon>Craniata</taxon>
        <taxon>Vertebrata</taxon>
        <taxon>Euteleostomi</taxon>
        <taxon>Actinopterygii</taxon>
        <taxon>Neopterygii</taxon>
        <taxon>Teleostei</taxon>
        <taxon>Neoteleostei</taxon>
        <taxon>Acanthomorphata</taxon>
        <taxon>Carangaria</taxon>
        <taxon>Carangaria incertae sedis</taxon>
        <taxon>Centropomidae</taxon>
        <taxon>Lates</taxon>
    </lineage>
</organism>
<accession>A0AAJ8DMT1</accession>